<dbReference type="InterPro" id="IPR019786">
    <property type="entry name" value="Zinc_finger_PHD-type_CS"/>
</dbReference>
<dbReference type="InterPro" id="IPR058923">
    <property type="entry name" value="RCC1-like_dom"/>
</dbReference>
<dbReference type="OrthoDB" id="5370059at2759"/>
<dbReference type="SUPFAM" id="SSF50985">
    <property type="entry name" value="RCC1/BLIP-II"/>
    <property type="match status" value="1"/>
</dbReference>
<keyword evidence="1" id="KW-0479">Metal-binding</keyword>
<keyword evidence="2" id="KW-0677">Repeat</keyword>
<dbReference type="GO" id="GO:0008270">
    <property type="term" value="F:zinc ion binding"/>
    <property type="evidence" value="ECO:0007669"/>
    <property type="project" value="UniProtKB-KW"/>
</dbReference>
<dbReference type="AlphaFoldDB" id="A0A9P3GEB9"/>
<dbReference type="CDD" id="cd15543">
    <property type="entry name" value="PHD_RSF1"/>
    <property type="match status" value="1"/>
</dbReference>
<dbReference type="InterPro" id="IPR009091">
    <property type="entry name" value="RCC1/BLIP-II"/>
</dbReference>
<dbReference type="PROSITE" id="PS00626">
    <property type="entry name" value="RCC1_2"/>
    <property type="match status" value="2"/>
</dbReference>
<feature type="region of interest" description="Disordered" evidence="7">
    <location>
        <begin position="501"/>
        <end position="535"/>
    </location>
</feature>
<evidence type="ECO:0000256" key="2">
    <source>
        <dbReference type="ARBA" id="ARBA00022737"/>
    </source>
</evidence>
<gene>
    <name evidence="9" type="ORF">PsYK624_093710</name>
</gene>
<feature type="repeat" description="RCC1" evidence="6">
    <location>
        <begin position="144"/>
        <end position="199"/>
    </location>
</feature>
<dbReference type="InterPro" id="IPR019787">
    <property type="entry name" value="Znf_PHD-finger"/>
</dbReference>
<protein>
    <submittedName>
        <fullName evidence="9">RCC1/BLIP-II protein</fullName>
    </submittedName>
</protein>
<evidence type="ECO:0000256" key="5">
    <source>
        <dbReference type="PROSITE-ProRule" id="PRU00146"/>
    </source>
</evidence>
<organism evidence="9 10">
    <name type="scientific">Phanerochaete sordida</name>
    <dbReference type="NCBI Taxonomy" id="48140"/>
    <lineage>
        <taxon>Eukaryota</taxon>
        <taxon>Fungi</taxon>
        <taxon>Dikarya</taxon>
        <taxon>Basidiomycota</taxon>
        <taxon>Agaricomycotina</taxon>
        <taxon>Agaricomycetes</taxon>
        <taxon>Polyporales</taxon>
        <taxon>Phanerochaetaceae</taxon>
        <taxon>Phanerochaete</taxon>
    </lineage>
</organism>
<name>A0A9P3GEB9_9APHY</name>
<dbReference type="InterPro" id="IPR011011">
    <property type="entry name" value="Znf_FYVE_PHD"/>
</dbReference>
<evidence type="ECO:0000313" key="9">
    <source>
        <dbReference type="EMBL" id="GJE93212.1"/>
    </source>
</evidence>
<dbReference type="PANTHER" id="PTHR46207:SF1">
    <property type="entry name" value="PROTEIN RCC2"/>
    <property type="match status" value="1"/>
</dbReference>
<reference evidence="9 10" key="1">
    <citation type="submission" date="2021-08" db="EMBL/GenBank/DDBJ databases">
        <title>Draft Genome Sequence of Phanerochaete sordida strain YK-624.</title>
        <authorList>
            <person name="Mori T."/>
            <person name="Dohra H."/>
            <person name="Suzuki T."/>
            <person name="Kawagishi H."/>
            <person name="Hirai H."/>
        </authorList>
    </citation>
    <scope>NUCLEOTIDE SEQUENCE [LARGE SCALE GENOMIC DNA]</scope>
    <source>
        <strain evidence="9 10">YK-624</strain>
    </source>
</reference>
<keyword evidence="10" id="KW-1185">Reference proteome</keyword>
<comment type="caution">
    <text evidence="9">The sequence shown here is derived from an EMBL/GenBank/DDBJ whole genome shotgun (WGS) entry which is preliminary data.</text>
</comment>
<sequence>MATEQPPARAATSETEPQWGRVLLCGGTDWAKLGRKGSKKAQDESQGPDLLEPHILRSLGNVKAVSVHTSHSACHCVVIDVDGAAWLFGRNERAVLGAPALGEVISESSPLKVTPQSLNGAAEHTKFVHAACGRSHTLLVGSEGQVWSCGANNMGQCGHSVSNEVTKFKLIDGPTHAGNQEKVITAAAGLNFSLVLTESGKVFAFGSAEKGQLGNGVTGEHIVTGGKLVYDAEPEPLLVRGALDGKRIVQIACGQQHSVALDSEGVVYVWGCNGYGRMGLGTGLQNDVLLPKVVPSFSGPNPATTAKAITTGPTNTVVIDQQNMYWMAGKWKNTGDGSAGQPYSSFRYFQEMMGCNVIAASCGGVTHWALVKEEDGSIMTIAFGQGASNGELGLGPDEPKSATKPTQNKLLAGIQILQVAAGQNTTFFIAKPSEKLSDLPRHPFEMEAPELCVVCNQDTGDDPNLLVCERCDNPYHIGCLDPPLDAVPDGEWFCPDCEEEPGAPIVVGAGKKPKKSASGHKRKASGSFSAPKRRK</sequence>
<dbReference type="PROSITE" id="PS50012">
    <property type="entry name" value="RCC1_3"/>
    <property type="match status" value="5"/>
</dbReference>
<feature type="repeat" description="RCC1" evidence="6">
    <location>
        <begin position="200"/>
        <end position="264"/>
    </location>
</feature>
<dbReference type="Gene3D" id="3.30.40.10">
    <property type="entry name" value="Zinc/RING finger domain, C3HC4 (zinc finger)"/>
    <property type="match status" value="1"/>
</dbReference>
<dbReference type="Pfam" id="PF25390">
    <property type="entry name" value="WD40_RLD"/>
    <property type="match status" value="1"/>
</dbReference>
<dbReference type="GO" id="GO:0031267">
    <property type="term" value="F:small GTPase binding"/>
    <property type="evidence" value="ECO:0007669"/>
    <property type="project" value="TreeGrafter"/>
</dbReference>
<dbReference type="GO" id="GO:0016020">
    <property type="term" value="C:membrane"/>
    <property type="evidence" value="ECO:0007669"/>
    <property type="project" value="TreeGrafter"/>
</dbReference>
<dbReference type="InterPro" id="IPR000408">
    <property type="entry name" value="Reg_chr_condens"/>
</dbReference>
<dbReference type="InterPro" id="IPR013083">
    <property type="entry name" value="Znf_RING/FYVE/PHD"/>
</dbReference>
<evidence type="ECO:0000256" key="1">
    <source>
        <dbReference type="ARBA" id="ARBA00022723"/>
    </source>
</evidence>
<feature type="repeat" description="RCC1" evidence="6">
    <location>
        <begin position="378"/>
        <end position="432"/>
    </location>
</feature>
<feature type="compositionally biased region" description="Basic residues" evidence="7">
    <location>
        <begin position="511"/>
        <end position="524"/>
    </location>
</feature>
<dbReference type="PANTHER" id="PTHR46207">
    <property type="entry name" value="PROTEIN RCC2"/>
    <property type="match status" value="1"/>
</dbReference>
<evidence type="ECO:0000313" key="10">
    <source>
        <dbReference type="Proteomes" id="UP000703269"/>
    </source>
</evidence>
<feature type="domain" description="PHD-type" evidence="8">
    <location>
        <begin position="449"/>
        <end position="500"/>
    </location>
</feature>
<dbReference type="PRINTS" id="PR00633">
    <property type="entry name" value="RCCNDNSATION"/>
</dbReference>
<dbReference type="EMBL" id="BPQB01000031">
    <property type="protein sequence ID" value="GJE93212.1"/>
    <property type="molecule type" value="Genomic_DNA"/>
</dbReference>
<evidence type="ECO:0000256" key="4">
    <source>
        <dbReference type="ARBA" id="ARBA00022833"/>
    </source>
</evidence>
<evidence type="ECO:0000256" key="6">
    <source>
        <dbReference type="PROSITE-ProRule" id="PRU00235"/>
    </source>
</evidence>
<feature type="repeat" description="RCC1" evidence="6">
    <location>
        <begin position="265"/>
        <end position="322"/>
    </location>
</feature>
<dbReference type="SUPFAM" id="SSF57903">
    <property type="entry name" value="FYVE/PHD zinc finger"/>
    <property type="match status" value="1"/>
</dbReference>
<evidence type="ECO:0000256" key="7">
    <source>
        <dbReference type="SAM" id="MobiDB-lite"/>
    </source>
</evidence>
<accession>A0A9P3GEB9</accession>
<feature type="repeat" description="RCC1" evidence="6">
    <location>
        <begin position="83"/>
        <end position="143"/>
    </location>
</feature>
<dbReference type="Gene3D" id="2.130.10.30">
    <property type="entry name" value="Regulator of chromosome condensation 1/beta-lactamase-inhibitor protein II"/>
    <property type="match status" value="2"/>
</dbReference>
<dbReference type="Pfam" id="PF00628">
    <property type="entry name" value="PHD"/>
    <property type="match status" value="1"/>
</dbReference>
<evidence type="ECO:0000259" key="8">
    <source>
        <dbReference type="PROSITE" id="PS50016"/>
    </source>
</evidence>
<dbReference type="SMART" id="SM00249">
    <property type="entry name" value="PHD"/>
    <property type="match status" value="1"/>
</dbReference>
<dbReference type="InterPro" id="IPR001965">
    <property type="entry name" value="Znf_PHD"/>
</dbReference>
<evidence type="ECO:0000256" key="3">
    <source>
        <dbReference type="ARBA" id="ARBA00022771"/>
    </source>
</evidence>
<dbReference type="InterPro" id="IPR028641">
    <property type="entry name" value="RCC2"/>
</dbReference>
<dbReference type="PROSITE" id="PS01359">
    <property type="entry name" value="ZF_PHD_1"/>
    <property type="match status" value="1"/>
</dbReference>
<dbReference type="Proteomes" id="UP000703269">
    <property type="component" value="Unassembled WGS sequence"/>
</dbReference>
<proteinExistence type="predicted"/>
<dbReference type="PROSITE" id="PS50016">
    <property type="entry name" value="ZF_PHD_2"/>
    <property type="match status" value="1"/>
</dbReference>
<keyword evidence="4" id="KW-0862">Zinc</keyword>
<keyword evidence="3 5" id="KW-0863">Zinc-finger</keyword>